<gene>
    <name evidence="1" type="ORF">KC19_VG254800</name>
</gene>
<sequence length="164" mass="17680">MISVGLVSPSIAGTIYSGVLSGTSGSGRPRCIIRGVASRAIHVSRCTYVLSNPRTCNRESSSIGLTSGQAGAICQRPYCLRQVVNFLRESVAKFEFLQHQSLCDLSFTFDGGHLCLRPLQIDHHVLQFLRTAASRVDSAPWLTPGARASLESMCDGKGHCRIGD</sequence>
<dbReference type="Proteomes" id="UP000822688">
    <property type="component" value="Chromosome V"/>
</dbReference>
<organism evidence="1 2">
    <name type="scientific">Ceratodon purpureus</name>
    <name type="common">Fire moss</name>
    <name type="synonym">Dicranum purpureum</name>
    <dbReference type="NCBI Taxonomy" id="3225"/>
    <lineage>
        <taxon>Eukaryota</taxon>
        <taxon>Viridiplantae</taxon>
        <taxon>Streptophyta</taxon>
        <taxon>Embryophyta</taxon>
        <taxon>Bryophyta</taxon>
        <taxon>Bryophytina</taxon>
        <taxon>Bryopsida</taxon>
        <taxon>Dicranidae</taxon>
        <taxon>Pseudoditrichales</taxon>
        <taxon>Ditrichaceae</taxon>
        <taxon>Ceratodon</taxon>
    </lineage>
</organism>
<reference evidence="1" key="1">
    <citation type="submission" date="2020-06" db="EMBL/GenBank/DDBJ databases">
        <title>WGS assembly of Ceratodon purpureus strain R40.</title>
        <authorList>
            <person name="Carey S.B."/>
            <person name="Jenkins J."/>
            <person name="Shu S."/>
            <person name="Lovell J.T."/>
            <person name="Sreedasyam A."/>
            <person name="Maumus F."/>
            <person name="Tiley G.P."/>
            <person name="Fernandez-Pozo N."/>
            <person name="Barry K."/>
            <person name="Chen C."/>
            <person name="Wang M."/>
            <person name="Lipzen A."/>
            <person name="Daum C."/>
            <person name="Saski C.A."/>
            <person name="Payton A.C."/>
            <person name="Mcbreen J.C."/>
            <person name="Conrad R.E."/>
            <person name="Kollar L.M."/>
            <person name="Olsson S."/>
            <person name="Huttunen S."/>
            <person name="Landis J.B."/>
            <person name="Wickett N.J."/>
            <person name="Johnson M.G."/>
            <person name="Rensing S.A."/>
            <person name="Grimwood J."/>
            <person name="Schmutz J."/>
            <person name="Mcdaniel S.F."/>
        </authorList>
    </citation>
    <scope>NUCLEOTIDE SEQUENCE</scope>
    <source>
        <strain evidence="1">R40</strain>
    </source>
</reference>
<proteinExistence type="predicted"/>
<dbReference type="EMBL" id="CM026426">
    <property type="protein sequence ID" value="KAG0574327.1"/>
    <property type="molecule type" value="Genomic_DNA"/>
</dbReference>
<evidence type="ECO:0000313" key="2">
    <source>
        <dbReference type="Proteomes" id="UP000822688"/>
    </source>
</evidence>
<evidence type="ECO:0000313" key="1">
    <source>
        <dbReference type="EMBL" id="KAG0574327.1"/>
    </source>
</evidence>
<comment type="caution">
    <text evidence="1">The sequence shown here is derived from an EMBL/GenBank/DDBJ whole genome shotgun (WGS) entry which is preliminary data.</text>
</comment>
<protein>
    <submittedName>
        <fullName evidence="1">Uncharacterized protein</fullName>
    </submittedName>
</protein>
<accession>A0A8T0HU55</accession>
<dbReference type="AlphaFoldDB" id="A0A8T0HU55"/>
<keyword evidence="2" id="KW-1185">Reference proteome</keyword>
<name>A0A8T0HU55_CERPU</name>